<keyword evidence="3" id="KW-1185">Reference proteome</keyword>
<feature type="region of interest" description="Disordered" evidence="1">
    <location>
        <begin position="46"/>
        <end position="66"/>
    </location>
</feature>
<protein>
    <submittedName>
        <fullName evidence="2">Transient receptor potential cation channel subfamily M member 8</fullName>
    </submittedName>
</protein>
<name>A0A8J4TPZ3_CLAMG</name>
<proteinExistence type="predicted"/>
<gene>
    <name evidence="2" type="primary">Trpm8</name>
    <name evidence="2" type="ORF">DAT39_008140</name>
</gene>
<reference evidence="2" key="1">
    <citation type="submission" date="2020-07" db="EMBL/GenBank/DDBJ databases">
        <title>Clarias magur genome sequencing, assembly and annotation.</title>
        <authorList>
            <person name="Kushwaha B."/>
            <person name="Kumar R."/>
            <person name="Das P."/>
            <person name="Joshi C.G."/>
            <person name="Kumar D."/>
            <person name="Nagpure N.S."/>
            <person name="Pandey M."/>
            <person name="Agarwal S."/>
            <person name="Srivastava S."/>
            <person name="Singh M."/>
            <person name="Sahoo L."/>
            <person name="Jayasankar P."/>
            <person name="Meher P.K."/>
            <person name="Koringa P.G."/>
            <person name="Iquebal M.A."/>
            <person name="Das S.P."/>
            <person name="Bit A."/>
            <person name="Patnaik S."/>
            <person name="Patel N."/>
            <person name="Shah T.M."/>
            <person name="Hinsu A."/>
            <person name="Jena J.K."/>
        </authorList>
    </citation>
    <scope>NUCLEOTIDE SEQUENCE</scope>
    <source>
        <strain evidence="2">CIFAMagur01</strain>
        <tissue evidence="2">Testis</tissue>
    </source>
</reference>
<organism evidence="2 3">
    <name type="scientific">Clarias magur</name>
    <name type="common">Asian catfish</name>
    <name type="synonym">Macropteronotus magur</name>
    <dbReference type="NCBI Taxonomy" id="1594786"/>
    <lineage>
        <taxon>Eukaryota</taxon>
        <taxon>Metazoa</taxon>
        <taxon>Chordata</taxon>
        <taxon>Craniata</taxon>
        <taxon>Vertebrata</taxon>
        <taxon>Euteleostomi</taxon>
        <taxon>Actinopterygii</taxon>
        <taxon>Neopterygii</taxon>
        <taxon>Teleostei</taxon>
        <taxon>Ostariophysi</taxon>
        <taxon>Siluriformes</taxon>
        <taxon>Clariidae</taxon>
        <taxon>Clarias</taxon>
    </lineage>
</organism>
<evidence type="ECO:0000313" key="3">
    <source>
        <dbReference type="Proteomes" id="UP000727407"/>
    </source>
</evidence>
<dbReference type="EMBL" id="QNUK01000096">
    <property type="protein sequence ID" value="KAF5902171.1"/>
    <property type="molecule type" value="Genomic_DNA"/>
</dbReference>
<keyword evidence="2" id="KW-0675">Receptor</keyword>
<comment type="caution">
    <text evidence="2">The sequence shown here is derived from an EMBL/GenBank/DDBJ whole genome shotgun (WGS) entry which is preliminary data.</text>
</comment>
<evidence type="ECO:0000256" key="1">
    <source>
        <dbReference type="SAM" id="MobiDB-lite"/>
    </source>
</evidence>
<sequence>MLDEARFSDSLPARSCQRESHFAASLCGDVGARIELYLLDVRIYGGNPHRRSGQLDSSLQPARDEF</sequence>
<dbReference type="Proteomes" id="UP000727407">
    <property type="component" value="Unassembled WGS sequence"/>
</dbReference>
<accession>A0A8J4TPZ3</accession>
<dbReference type="AlphaFoldDB" id="A0A8J4TPZ3"/>
<evidence type="ECO:0000313" key="2">
    <source>
        <dbReference type="EMBL" id="KAF5902171.1"/>
    </source>
</evidence>